<organism evidence="3 4">
    <name type="scientific">Iocasia fonsfrigidae</name>
    <dbReference type="NCBI Taxonomy" id="2682810"/>
    <lineage>
        <taxon>Bacteria</taxon>
        <taxon>Bacillati</taxon>
        <taxon>Bacillota</taxon>
        <taxon>Clostridia</taxon>
        <taxon>Halanaerobiales</taxon>
        <taxon>Halanaerobiaceae</taxon>
        <taxon>Iocasia</taxon>
    </lineage>
</organism>
<feature type="transmembrane region" description="Helical" evidence="1">
    <location>
        <begin position="310"/>
        <end position="334"/>
    </location>
</feature>
<feature type="signal peptide" evidence="2">
    <location>
        <begin position="1"/>
        <end position="23"/>
    </location>
</feature>
<dbReference type="KEGG" id="ifn:GM661_11425"/>
<evidence type="ECO:0000313" key="3">
    <source>
        <dbReference type="EMBL" id="QTL98532.1"/>
    </source>
</evidence>
<feature type="transmembrane region" description="Helical" evidence="1">
    <location>
        <begin position="169"/>
        <end position="190"/>
    </location>
</feature>
<evidence type="ECO:0000256" key="2">
    <source>
        <dbReference type="SAM" id="SignalP"/>
    </source>
</evidence>
<evidence type="ECO:0000313" key="4">
    <source>
        <dbReference type="Proteomes" id="UP000665020"/>
    </source>
</evidence>
<feature type="transmembrane region" description="Helical" evidence="1">
    <location>
        <begin position="196"/>
        <end position="222"/>
    </location>
</feature>
<name>A0A8A7KL08_9FIRM</name>
<dbReference type="Pfam" id="PF09546">
    <property type="entry name" value="Spore_III_AE"/>
    <property type="match status" value="1"/>
</dbReference>
<sequence>MNIVRILLVIISCLLLFALPSYAENSQMNQDEIILRQLNKLDINKVQQEVNKINKGAGHYLPELNLKTILLNLVKGNLELDWRDLLKSIIKYLGKEVTANLSIMGQIIILAAISAILNIFHDSFSSTMISNTSNMLIFMILAVMVLQSFHIAIDIGVNAVDNIVSFMQALLPVLLSLLVSMGAFTSAVVFNPLTYLIISLLGTIVKLIVLPMIFLSTVLCIVTRLNDEFSLSRLAGLFKEASMGLLGLILIIFTGGLLIQGGAAAVTDSLSLRTAKYLTGTFIPVIGGIFSDAVDLVVSCSLIIKNALNLFGMIAIIMIIAYPIIKLIALIIIYKLASALIQPIADARLVDVLNDVGNSLVFVFLTVSAVSLMFFITLTVIVGAANLTVMMR</sequence>
<evidence type="ECO:0000256" key="1">
    <source>
        <dbReference type="SAM" id="Phobius"/>
    </source>
</evidence>
<feature type="chain" id="PRO_5032341634" evidence="2">
    <location>
        <begin position="24"/>
        <end position="392"/>
    </location>
</feature>
<dbReference type="Proteomes" id="UP000665020">
    <property type="component" value="Chromosome"/>
</dbReference>
<protein>
    <submittedName>
        <fullName evidence="3">Stage III sporulation protein AE</fullName>
    </submittedName>
</protein>
<feature type="transmembrane region" description="Helical" evidence="1">
    <location>
        <begin position="277"/>
        <end position="298"/>
    </location>
</feature>
<keyword evidence="4" id="KW-1185">Reference proteome</keyword>
<accession>A0A8A7KL08</accession>
<feature type="transmembrane region" description="Helical" evidence="1">
    <location>
        <begin position="360"/>
        <end position="389"/>
    </location>
</feature>
<feature type="transmembrane region" description="Helical" evidence="1">
    <location>
        <begin position="135"/>
        <end position="157"/>
    </location>
</feature>
<dbReference type="RefSeq" id="WP_230866953.1">
    <property type="nucleotide sequence ID" value="NZ_CP046640.1"/>
</dbReference>
<dbReference type="NCBIfam" id="TIGR02829">
    <property type="entry name" value="spore_III_AE"/>
    <property type="match status" value="1"/>
</dbReference>
<keyword evidence="1" id="KW-0812">Transmembrane</keyword>
<keyword evidence="1" id="KW-0472">Membrane</keyword>
<dbReference type="AlphaFoldDB" id="A0A8A7KL08"/>
<dbReference type="InterPro" id="IPR014194">
    <property type="entry name" value="Spore_III_AE"/>
</dbReference>
<gene>
    <name evidence="3" type="primary">spoIIIAE</name>
    <name evidence="3" type="ORF">GM661_11425</name>
</gene>
<keyword evidence="1" id="KW-1133">Transmembrane helix</keyword>
<feature type="transmembrane region" description="Helical" evidence="1">
    <location>
        <begin position="243"/>
        <end position="265"/>
    </location>
</feature>
<proteinExistence type="predicted"/>
<reference evidence="3" key="1">
    <citation type="submission" date="2019-12" db="EMBL/GenBank/DDBJ databases">
        <authorList>
            <person name="zhang j."/>
            <person name="sun C.M."/>
        </authorList>
    </citation>
    <scope>NUCLEOTIDE SEQUENCE</scope>
    <source>
        <strain evidence="3">NS-1</strain>
    </source>
</reference>
<keyword evidence="2" id="KW-0732">Signal</keyword>
<dbReference type="EMBL" id="CP046640">
    <property type="protein sequence ID" value="QTL98532.1"/>
    <property type="molecule type" value="Genomic_DNA"/>
</dbReference>